<protein>
    <submittedName>
        <fullName evidence="9">Putative Mg2+ transporter-C (MgtC) family protein</fullName>
    </submittedName>
</protein>
<dbReference type="RefSeq" id="WP_182560541.1">
    <property type="nucleotide sequence ID" value="NZ_JACGWT010000004.1"/>
</dbReference>
<feature type="transmembrane region" description="Helical" evidence="7">
    <location>
        <begin position="15"/>
        <end position="33"/>
    </location>
</feature>
<dbReference type="InterPro" id="IPR049177">
    <property type="entry name" value="MgtC_SapB_SrpB_YhiD_N"/>
</dbReference>
<keyword evidence="3" id="KW-1003">Cell membrane</keyword>
<evidence type="ECO:0000256" key="4">
    <source>
        <dbReference type="ARBA" id="ARBA00022692"/>
    </source>
</evidence>
<evidence type="ECO:0000256" key="5">
    <source>
        <dbReference type="ARBA" id="ARBA00022989"/>
    </source>
</evidence>
<evidence type="ECO:0000256" key="2">
    <source>
        <dbReference type="ARBA" id="ARBA00009298"/>
    </source>
</evidence>
<dbReference type="Pfam" id="PF02308">
    <property type="entry name" value="MgtC"/>
    <property type="match status" value="1"/>
</dbReference>
<keyword evidence="6 7" id="KW-0472">Membrane</keyword>
<dbReference type="EMBL" id="JACGWT010000004">
    <property type="protein sequence ID" value="MBA8794909.1"/>
    <property type="molecule type" value="Genomic_DNA"/>
</dbReference>
<organism evidence="9 10">
    <name type="scientific">Microlunatus kandeliicorticis</name>
    <dbReference type="NCBI Taxonomy" id="1759536"/>
    <lineage>
        <taxon>Bacteria</taxon>
        <taxon>Bacillati</taxon>
        <taxon>Actinomycetota</taxon>
        <taxon>Actinomycetes</taxon>
        <taxon>Propionibacteriales</taxon>
        <taxon>Propionibacteriaceae</taxon>
        <taxon>Microlunatus</taxon>
    </lineage>
</organism>
<name>A0A7W3P6E9_9ACTN</name>
<feature type="transmembrane region" description="Helical" evidence="7">
    <location>
        <begin position="106"/>
        <end position="124"/>
    </location>
</feature>
<evidence type="ECO:0000313" key="9">
    <source>
        <dbReference type="EMBL" id="MBA8794909.1"/>
    </source>
</evidence>
<feature type="transmembrane region" description="Helical" evidence="7">
    <location>
        <begin position="81"/>
        <end position="99"/>
    </location>
</feature>
<feature type="transmembrane region" description="Helical" evidence="7">
    <location>
        <begin position="42"/>
        <end position="61"/>
    </location>
</feature>
<accession>A0A7W3P6E9</accession>
<evidence type="ECO:0000256" key="3">
    <source>
        <dbReference type="ARBA" id="ARBA00022475"/>
    </source>
</evidence>
<comment type="similarity">
    <text evidence="2">Belongs to the MgtC/SapB family.</text>
</comment>
<reference evidence="9 10" key="1">
    <citation type="submission" date="2020-07" db="EMBL/GenBank/DDBJ databases">
        <title>Sequencing the genomes of 1000 actinobacteria strains.</title>
        <authorList>
            <person name="Klenk H.-P."/>
        </authorList>
    </citation>
    <scope>NUCLEOTIDE SEQUENCE [LARGE SCALE GENOMIC DNA]</scope>
    <source>
        <strain evidence="9 10">DSM 100723</strain>
    </source>
</reference>
<feature type="domain" description="MgtC/SapB/SrpB/YhiD N-terminal" evidence="8">
    <location>
        <begin position="21"/>
        <end position="148"/>
    </location>
</feature>
<proteinExistence type="inferred from homology"/>
<feature type="transmembrane region" description="Helical" evidence="7">
    <location>
        <begin position="130"/>
        <end position="152"/>
    </location>
</feature>
<comment type="caution">
    <text evidence="9">The sequence shown here is derived from an EMBL/GenBank/DDBJ whole genome shotgun (WGS) entry which is preliminary data.</text>
</comment>
<dbReference type="GO" id="GO:0005886">
    <property type="term" value="C:plasma membrane"/>
    <property type="evidence" value="ECO:0007669"/>
    <property type="project" value="UniProtKB-SubCell"/>
</dbReference>
<keyword evidence="10" id="KW-1185">Reference proteome</keyword>
<keyword evidence="5 7" id="KW-1133">Transmembrane helix</keyword>
<dbReference type="PANTHER" id="PTHR33778">
    <property type="entry name" value="PROTEIN MGTC"/>
    <property type="match status" value="1"/>
</dbReference>
<evidence type="ECO:0000256" key="6">
    <source>
        <dbReference type="ARBA" id="ARBA00023136"/>
    </source>
</evidence>
<dbReference type="Proteomes" id="UP000523079">
    <property type="component" value="Unassembled WGS sequence"/>
</dbReference>
<gene>
    <name evidence="9" type="ORF">FHX74_002537</name>
</gene>
<dbReference type="PRINTS" id="PR01837">
    <property type="entry name" value="MGTCSAPBPROT"/>
</dbReference>
<comment type="subcellular location">
    <subcellularLocation>
        <location evidence="1">Cell membrane</location>
        <topology evidence="1">Multi-pass membrane protein</topology>
    </subcellularLocation>
</comment>
<keyword evidence="4 7" id="KW-0812">Transmembrane</keyword>
<evidence type="ECO:0000256" key="7">
    <source>
        <dbReference type="SAM" id="Phobius"/>
    </source>
</evidence>
<evidence type="ECO:0000313" key="10">
    <source>
        <dbReference type="Proteomes" id="UP000523079"/>
    </source>
</evidence>
<sequence>MGPVFHWGDAYGQGGRQLVELGLALLLSALVGLERQLRHKPAGLRTHTVVGLGAAAFLLISKYGFTDVLEPGRVVLDPSRVAAQIVSGLGFLGAGLIFVRRDAVRGLTTAATVWLVAAIAAAAAAGLPLIAVACTAGYFLVLYALTPAVSVLTRGRREVAELVCTYLDGRGVLRDVVAACTGQGWSLTRLDTVPARADRAPGDRPLVEVELTLSGRGPTTDLTLRLAELDGVVGVRTAGDDD</sequence>
<evidence type="ECO:0000256" key="1">
    <source>
        <dbReference type="ARBA" id="ARBA00004651"/>
    </source>
</evidence>
<dbReference type="AlphaFoldDB" id="A0A7W3P6E9"/>
<evidence type="ECO:0000259" key="8">
    <source>
        <dbReference type="Pfam" id="PF02308"/>
    </source>
</evidence>
<dbReference type="PANTHER" id="PTHR33778:SF1">
    <property type="entry name" value="MAGNESIUM TRANSPORTER YHID-RELATED"/>
    <property type="match status" value="1"/>
</dbReference>
<dbReference type="InterPro" id="IPR003416">
    <property type="entry name" value="MgtC/SapB/SrpB/YhiD_fam"/>
</dbReference>